<evidence type="ECO:0000313" key="2">
    <source>
        <dbReference type="EMBL" id="VDO71738.1"/>
    </source>
</evidence>
<dbReference type="OrthoDB" id="5901067at2759"/>
<sequence>MASTARTVEGVSGLRIENNVNGSQKREPHDEKCGEVSCVLSTKKLLTATDGVVDSNVGSELGRLGFVDGWDPLGFAVLAFHAATSRLAPYSTRAKALEPLAFLLKHL</sequence>
<dbReference type="AlphaFoldDB" id="A0A0N4X2G6"/>
<reference evidence="4" key="1">
    <citation type="submission" date="2017-02" db="UniProtKB">
        <authorList>
            <consortium name="WormBaseParasite"/>
        </authorList>
    </citation>
    <scope>IDENTIFICATION</scope>
</reference>
<dbReference type="WBParaSite" id="HPLM_0001855201-mRNA-1">
    <property type="protein sequence ID" value="HPLM_0001855201-mRNA-1"/>
    <property type="gene ID" value="HPLM_0001855201"/>
</dbReference>
<keyword evidence="3" id="KW-1185">Reference proteome</keyword>
<dbReference type="EMBL" id="UZAF01020645">
    <property type="protein sequence ID" value="VDO71738.1"/>
    <property type="molecule type" value="Genomic_DNA"/>
</dbReference>
<evidence type="ECO:0000313" key="4">
    <source>
        <dbReference type="WBParaSite" id="HPLM_0001855201-mRNA-1"/>
    </source>
</evidence>
<protein>
    <submittedName>
        <fullName evidence="4">RNase III domain-containing protein</fullName>
    </submittedName>
</protein>
<evidence type="ECO:0000313" key="3">
    <source>
        <dbReference type="Proteomes" id="UP000268014"/>
    </source>
</evidence>
<dbReference type="Proteomes" id="UP000268014">
    <property type="component" value="Unassembled WGS sequence"/>
</dbReference>
<feature type="region of interest" description="Disordered" evidence="1">
    <location>
        <begin position="1"/>
        <end position="32"/>
    </location>
</feature>
<reference evidence="2 3" key="2">
    <citation type="submission" date="2018-11" db="EMBL/GenBank/DDBJ databases">
        <authorList>
            <consortium name="Pathogen Informatics"/>
        </authorList>
    </citation>
    <scope>NUCLEOTIDE SEQUENCE [LARGE SCALE GENOMIC DNA]</scope>
    <source>
        <strain evidence="2 3">MHpl1</strain>
    </source>
</reference>
<organism evidence="4">
    <name type="scientific">Haemonchus placei</name>
    <name type="common">Barber's pole worm</name>
    <dbReference type="NCBI Taxonomy" id="6290"/>
    <lineage>
        <taxon>Eukaryota</taxon>
        <taxon>Metazoa</taxon>
        <taxon>Ecdysozoa</taxon>
        <taxon>Nematoda</taxon>
        <taxon>Chromadorea</taxon>
        <taxon>Rhabditida</taxon>
        <taxon>Rhabditina</taxon>
        <taxon>Rhabditomorpha</taxon>
        <taxon>Strongyloidea</taxon>
        <taxon>Trichostrongylidae</taxon>
        <taxon>Haemonchus</taxon>
    </lineage>
</organism>
<gene>
    <name evidence="2" type="ORF">HPLM_LOCUS18544</name>
</gene>
<proteinExistence type="predicted"/>
<evidence type="ECO:0000256" key="1">
    <source>
        <dbReference type="SAM" id="MobiDB-lite"/>
    </source>
</evidence>
<accession>A0A0N4X2G6</accession>
<name>A0A0N4X2G6_HAEPC</name>